<keyword evidence="5" id="KW-1185">Reference proteome</keyword>
<keyword evidence="1 2" id="KW-0238">DNA-binding</keyword>
<organism evidence="4 5">
    <name type="scientific">Paenibacillus brevis</name>
    <dbReference type="NCBI Taxonomy" id="2841508"/>
    <lineage>
        <taxon>Bacteria</taxon>
        <taxon>Bacillati</taxon>
        <taxon>Bacillota</taxon>
        <taxon>Bacilli</taxon>
        <taxon>Bacillales</taxon>
        <taxon>Paenibacillaceae</taxon>
        <taxon>Paenibacillus</taxon>
    </lineage>
</organism>
<evidence type="ECO:0000256" key="2">
    <source>
        <dbReference type="PROSITE-ProRule" id="PRU00335"/>
    </source>
</evidence>
<evidence type="ECO:0000256" key="1">
    <source>
        <dbReference type="ARBA" id="ARBA00023125"/>
    </source>
</evidence>
<dbReference type="EMBL" id="JAHLQJ010000029">
    <property type="protein sequence ID" value="MBU5674522.1"/>
    <property type="molecule type" value="Genomic_DNA"/>
</dbReference>
<protein>
    <submittedName>
        <fullName evidence="4">TetR/AcrR family transcriptional regulator</fullName>
    </submittedName>
</protein>
<accession>A0ABS6FYF6</accession>
<dbReference type="PANTHER" id="PTHR43479">
    <property type="entry name" value="ACREF/ENVCD OPERON REPRESSOR-RELATED"/>
    <property type="match status" value="1"/>
</dbReference>
<evidence type="ECO:0000313" key="4">
    <source>
        <dbReference type="EMBL" id="MBU5674522.1"/>
    </source>
</evidence>
<reference evidence="4 5" key="1">
    <citation type="submission" date="2021-06" db="EMBL/GenBank/DDBJ databases">
        <authorList>
            <person name="Sun Q."/>
            <person name="Li D."/>
        </authorList>
    </citation>
    <scope>NUCLEOTIDE SEQUENCE [LARGE SCALE GENOMIC DNA]</scope>
    <source>
        <strain evidence="4 5">MSJ-6</strain>
    </source>
</reference>
<comment type="caution">
    <text evidence="4">The sequence shown here is derived from an EMBL/GenBank/DDBJ whole genome shotgun (WGS) entry which is preliminary data.</text>
</comment>
<dbReference type="RefSeq" id="WP_216481072.1">
    <property type="nucleotide sequence ID" value="NZ_JAHLQJ010000029.1"/>
</dbReference>
<feature type="domain" description="HTH tetR-type" evidence="3">
    <location>
        <begin position="23"/>
        <end position="83"/>
    </location>
</feature>
<gene>
    <name evidence="4" type="ORF">KQJ23_22010</name>
</gene>
<proteinExistence type="predicted"/>
<sequence>MSERESRDQWFKELLLLSGEKVTEKQTRILYAAAEIFAEKGYAYSSTSEIAQRAGVAEGTIFRHYKTKQDLLSAIVSPVMSKLLAPFVLNDFKEILESDYPKLEDFLYALAVNRLNFVKKNSKILKILLQEIPFQPMLQEEFKQHVGYKVFHRFIEIIEHFKSKGEVIDLPSFSIFRFIGSSLIGLFVTRFLFSEGQPWDEEKEIRDVVQLILNGIKT</sequence>
<dbReference type="Proteomes" id="UP000743001">
    <property type="component" value="Unassembled WGS sequence"/>
</dbReference>
<evidence type="ECO:0000259" key="3">
    <source>
        <dbReference type="PROSITE" id="PS50977"/>
    </source>
</evidence>
<dbReference type="InterPro" id="IPR050624">
    <property type="entry name" value="HTH-type_Tx_Regulator"/>
</dbReference>
<feature type="DNA-binding region" description="H-T-H motif" evidence="2">
    <location>
        <begin position="46"/>
        <end position="65"/>
    </location>
</feature>
<dbReference type="InterPro" id="IPR001647">
    <property type="entry name" value="HTH_TetR"/>
</dbReference>
<dbReference type="PANTHER" id="PTHR43479:SF11">
    <property type="entry name" value="ACREF_ENVCD OPERON REPRESSOR-RELATED"/>
    <property type="match status" value="1"/>
</dbReference>
<dbReference type="Pfam" id="PF00440">
    <property type="entry name" value="TetR_N"/>
    <property type="match status" value="1"/>
</dbReference>
<name>A0ABS6FYF6_9BACL</name>
<evidence type="ECO:0000313" key="5">
    <source>
        <dbReference type="Proteomes" id="UP000743001"/>
    </source>
</evidence>
<dbReference type="PROSITE" id="PS50977">
    <property type="entry name" value="HTH_TETR_2"/>
    <property type="match status" value="1"/>
</dbReference>